<keyword evidence="2" id="KW-1185">Reference proteome</keyword>
<organism evidence="1 2">
    <name type="scientific">Aphanomyces euteiches</name>
    <dbReference type="NCBI Taxonomy" id="100861"/>
    <lineage>
        <taxon>Eukaryota</taxon>
        <taxon>Sar</taxon>
        <taxon>Stramenopiles</taxon>
        <taxon>Oomycota</taxon>
        <taxon>Saprolegniomycetes</taxon>
        <taxon>Saprolegniales</taxon>
        <taxon>Verrucalvaceae</taxon>
        <taxon>Aphanomyces</taxon>
    </lineage>
</organism>
<reference evidence="1 2" key="1">
    <citation type="submission" date="2019-07" db="EMBL/GenBank/DDBJ databases">
        <title>Genomics analysis of Aphanomyces spp. identifies a new class of oomycete effector associated with host adaptation.</title>
        <authorList>
            <person name="Gaulin E."/>
        </authorList>
    </citation>
    <scope>NUCLEOTIDE SEQUENCE [LARGE SCALE GENOMIC DNA]</scope>
    <source>
        <strain evidence="1 2">ATCC 201684</strain>
    </source>
</reference>
<accession>A0A6G0X2C3</accession>
<dbReference type="Proteomes" id="UP000481153">
    <property type="component" value="Unassembled WGS sequence"/>
</dbReference>
<dbReference type="Gene3D" id="3.10.450.240">
    <property type="match status" value="1"/>
</dbReference>
<evidence type="ECO:0000313" key="1">
    <source>
        <dbReference type="EMBL" id="KAF0734057.1"/>
    </source>
</evidence>
<name>A0A6G0X2C3_9STRA</name>
<evidence type="ECO:0008006" key="3">
    <source>
        <dbReference type="Google" id="ProtNLM"/>
    </source>
</evidence>
<gene>
    <name evidence="1" type="ORF">Ae201684_009228</name>
</gene>
<protein>
    <recommendedName>
        <fullName evidence="3">Tim44-like domain-containing protein</fullName>
    </recommendedName>
</protein>
<dbReference type="EMBL" id="VJMJ01000118">
    <property type="protein sequence ID" value="KAF0734057.1"/>
    <property type="molecule type" value="Genomic_DNA"/>
</dbReference>
<dbReference type="VEuPathDB" id="FungiDB:AeMF1_011223"/>
<comment type="caution">
    <text evidence="1">The sequence shown here is derived from an EMBL/GenBank/DDBJ whole genome shotgun (WGS) entry which is preliminary data.</text>
</comment>
<sequence>MFRRSLELSHRVRRLTRALSSSSHVFPAPDTWRHAIRVVQTLGAFKQWQHFTTPTLSLRAKWAIFNELQQADEPIDLGEFMQGASVAIDVVLHAMYSESFRQYCMARHDKVEDVDSDEAALLQRVLSHKCFQKYMYECQEADKRGMLYELRHLHFTRLSLYDVHVTNSSVRLDLHVQAVQTMRVTSAKKVFLVKNPTSMLWQFESRQSDSRGGDEAMSWQVRSLDNVAQLPEHRY</sequence>
<proteinExistence type="predicted"/>
<evidence type="ECO:0000313" key="2">
    <source>
        <dbReference type="Proteomes" id="UP000481153"/>
    </source>
</evidence>
<dbReference type="AlphaFoldDB" id="A0A6G0X2C3"/>